<dbReference type="Proteomes" id="UP000464751">
    <property type="component" value="Chromosome"/>
</dbReference>
<reference evidence="7 8" key="1">
    <citation type="submission" date="2020-02" db="EMBL/GenBank/DDBJ databases">
        <authorList>
            <person name="Li G."/>
        </authorList>
    </citation>
    <scope>NUCLEOTIDE SEQUENCE [LARGE SCALE GENOMIC DNA]</scope>
    <source>
        <strain evidence="7 8">DSM 102029</strain>
    </source>
</reference>
<dbReference type="InterPro" id="IPR036390">
    <property type="entry name" value="WH_DNA-bd_sf"/>
</dbReference>
<dbReference type="GO" id="GO:0003700">
    <property type="term" value="F:DNA-binding transcription factor activity"/>
    <property type="evidence" value="ECO:0007669"/>
    <property type="project" value="InterPro"/>
</dbReference>
<sequence>MQDSEPAVFEPLATPGWIGPLDRAAGPLYTQILAALEDAVARGVLRPGDRLPTQRALAEQLQVDLTTVTRAYSEARHRGLIDAVTGRGSFIPGGPGATTPALDLSMLMPPPPRGLSLGALIERGLTSLLARTNADVLMAYHIGPGSAPDRLAATQWLEPGFGPLDPRRVVISPGTQPALAALLSVLAKPGDVILADPETYPGFLAACARLGLTVEAIPGDAHGMEPEALARACHQLRPRALYVQPTIANPTTLTMPPARRHEIAAVASAYHLTVIEDDPYSRLIDQPAPALASLLPDLAYHLATLAKCLAPGLRTAFVVIPAREDPERLAGALRALTLMPAPLMTALVTRWITTGTATHLLGAIRREARARQGLAQALLPAGARAHPDGLHVWQHLPAHWDSARLIEAARRRGLGVMPAEAFSVDGTARQAVRIALGAVADRARLAEALESLAGLIEGEASGAGSEA</sequence>
<dbReference type="Gene3D" id="3.90.1150.10">
    <property type="entry name" value="Aspartate Aminotransferase, domain 1"/>
    <property type="match status" value="1"/>
</dbReference>
<dbReference type="SMART" id="SM00345">
    <property type="entry name" value="HTH_GNTR"/>
    <property type="match status" value="1"/>
</dbReference>
<accession>A0A6P1YMR4</accession>
<dbReference type="InterPro" id="IPR015421">
    <property type="entry name" value="PyrdxlP-dep_Trfase_major"/>
</dbReference>
<evidence type="ECO:0000259" key="6">
    <source>
        <dbReference type="PROSITE" id="PS50949"/>
    </source>
</evidence>
<dbReference type="PROSITE" id="PS50949">
    <property type="entry name" value="HTH_GNTR"/>
    <property type="match status" value="1"/>
</dbReference>
<name>A0A6P1YMR4_9HYPH</name>
<dbReference type="InterPro" id="IPR004839">
    <property type="entry name" value="Aminotransferase_I/II_large"/>
</dbReference>
<keyword evidence="4" id="KW-0238">DNA-binding</keyword>
<dbReference type="InterPro" id="IPR051446">
    <property type="entry name" value="HTH_trans_reg/aminotransferase"/>
</dbReference>
<dbReference type="InterPro" id="IPR036388">
    <property type="entry name" value="WH-like_DNA-bd_sf"/>
</dbReference>
<evidence type="ECO:0000256" key="1">
    <source>
        <dbReference type="ARBA" id="ARBA00005384"/>
    </source>
</evidence>
<dbReference type="AlphaFoldDB" id="A0A6P1YMR4"/>
<feature type="domain" description="HTH gntR-type" evidence="6">
    <location>
        <begin position="26"/>
        <end position="94"/>
    </location>
</feature>
<dbReference type="SUPFAM" id="SSF53383">
    <property type="entry name" value="PLP-dependent transferases"/>
    <property type="match status" value="1"/>
</dbReference>
<evidence type="ECO:0000256" key="5">
    <source>
        <dbReference type="ARBA" id="ARBA00023163"/>
    </source>
</evidence>
<keyword evidence="3" id="KW-0805">Transcription regulation</keyword>
<dbReference type="Gene3D" id="1.10.10.10">
    <property type="entry name" value="Winged helix-like DNA-binding domain superfamily/Winged helix DNA-binding domain"/>
    <property type="match status" value="1"/>
</dbReference>
<evidence type="ECO:0000313" key="7">
    <source>
        <dbReference type="EMBL" id="QIB34362.1"/>
    </source>
</evidence>
<dbReference type="Pfam" id="PF00155">
    <property type="entry name" value="Aminotran_1_2"/>
    <property type="match status" value="1"/>
</dbReference>
<evidence type="ECO:0000313" key="8">
    <source>
        <dbReference type="Proteomes" id="UP000464751"/>
    </source>
</evidence>
<dbReference type="InterPro" id="IPR000524">
    <property type="entry name" value="Tscrpt_reg_HTH_GntR"/>
</dbReference>
<dbReference type="GO" id="GO:0003677">
    <property type="term" value="F:DNA binding"/>
    <property type="evidence" value="ECO:0007669"/>
    <property type="project" value="UniProtKB-KW"/>
</dbReference>
<dbReference type="PANTHER" id="PTHR46577:SF1">
    <property type="entry name" value="HTH-TYPE TRANSCRIPTIONAL REGULATORY PROTEIN GABR"/>
    <property type="match status" value="1"/>
</dbReference>
<evidence type="ECO:0000256" key="3">
    <source>
        <dbReference type="ARBA" id="ARBA00023015"/>
    </source>
</evidence>
<dbReference type="InterPro" id="IPR015422">
    <property type="entry name" value="PyrdxlP-dep_Trfase_small"/>
</dbReference>
<comment type="similarity">
    <text evidence="1">In the C-terminal section; belongs to the class-I pyridoxal-phosphate-dependent aminotransferase family.</text>
</comment>
<keyword evidence="8" id="KW-1185">Reference proteome</keyword>
<dbReference type="SUPFAM" id="SSF46785">
    <property type="entry name" value="Winged helix' DNA-binding domain"/>
    <property type="match status" value="1"/>
</dbReference>
<keyword evidence="7" id="KW-0808">Transferase</keyword>
<dbReference type="KEGG" id="apra:G3A50_12060"/>
<protein>
    <submittedName>
        <fullName evidence="7">PLP-dependent aminotransferase family protein</fullName>
    </submittedName>
</protein>
<keyword evidence="7" id="KW-0032">Aminotransferase</keyword>
<dbReference type="RefSeq" id="WP_163075506.1">
    <property type="nucleotide sequence ID" value="NZ_CP048630.1"/>
</dbReference>
<dbReference type="EMBL" id="CP048630">
    <property type="protein sequence ID" value="QIB34362.1"/>
    <property type="molecule type" value="Genomic_DNA"/>
</dbReference>
<dbReference type="PANTHER" id="PTHR46577">
    <property type="entry name" value="HTH-TYPE TRANSCRIPTIONAL REGULATORY PROTEIN GABR"/>
    <property type="match status" value="1"/>
</dbReference>
<dbReference type="Pfam" id="PF00392">
    <property type="entry name" value="GntR"/>
    <property type="match status" value="1"/>
</dbReference>
<keyword evidence="5" id="KW-0804">Transcription</keyword>
<evidence type="ECO:0000256" key="4">
    <source>
        <dbReference type="ARBA" id="ARBA00023125"/>
    </source>
</evidence>
<dbReference type="CDD" id="cd00609">
    <property type="entry name" value="AAT_like"/>
    <property type="match status" value="1"/>
</dbReference>
<organism evidence="7 8">
    <name type="scientific">Ancylobacter pratisalsi</name>
    <dbReference type="NCBI Taxonomy" id="1745854"/>
    <lineage>
        <taxon>Bacteria</taxon>
        <taxon>Pseudomonadati</taxon>
        <taxon>Pseudomonadota</taxon>
        <taxon>Alphaproteobacteria</taxon>
        <taxon>Hyphomicrobiales</taxon>
        <taxon>Xanthobacteraceae</taxon>
        <taxon>Ancylobacter</taxon>
    </lineage>
</organism>
<keyword evidence="2" id="KW-0663">Pyridoxal phosphate</keyword>
<gene>
    <name evidence="7" type="ORF">G3A50_12060</name>
</gene>
<proteinExistence type="inferred from homology"/>
<evidence type="ECO:0000256" key="2">
    <source>
        <dbReference type="ARBA" id="ARBA00022898"/>
    </source>
</evidence>
<dbReference type="GO" id="GO:0030170">
    <property type="term" value="F:pyridoxal phosphate binding"/>
    <property type="evidence" value="ECO:0007669"/>
    <property type="project" value="InterPro"/>
</dbReference>
<dbReference type="GO" id="GO:0008483">
    <property type="term" value="F:transaminase activity"/>
    <property type="evidence" value="ECO:0007669"/>
    <property type="project" value="UniProtKB-KW"/>
</dbReference>
<dbReference type="Gene3D" id="3.40.640.10">
    <property type="entry name" value="Type I PLP-dependent aspartate aminotransferase-like (Major domain)"/>
    <property type="match status" value="1"/>
</dbReference>
<dbReference type="InterPro" id="IPR015424">
    <property type="entry name" value="PyrdxlP-dep_Trfase"/>
</dbReference>
<dbReference type="CDD" id="cd07377">
    <property type="entry name" value="WHTH_GntR"/>
    <property type="match status" value="1"/>
</dbReference>